<evidence type="ECO:0000313" key="5">
    <source>
        <dbReference type="EMBL" id="KAE9075468.1"/>
    </source>
</evidence>
<evidence type="ECO:0000313" key="10">
    <source>
        <dbReference type="EMBL" id="KAE9187695.1"/>
    </source>
</evidence>
<proteinExistence type="predicted"/>
<evidence type="ECO:0000313" key="9">
    <source>
        <dbReference type="EMBL" id="KAE9184686.1"/>
    </source>
</evidence>
<comment type="caution">
    <text evidence="4">The sequence shown here is derived from an EMBL/GenBank/DDBJ whole genome shotgun (WGS) entry which is preliminary data.</text>
</comment>
<name>A0A6A3I832_9STRA</name>
<protein>
    <recommendedName>
        <fullName evidence="23">RxLR effector protein</fullName>
    </recommendedName>
</protein>
<evidence type="ECO:0000313" key="14">
    <source>
        <dbReference type="Proteomes" id="UP000433483"/>
    </source>
</evidence>
<evidence type="ECO:0000313" key="21">
    <source>
        <dbReference type="Proteomes" id="UP000486351"/>
    </source>
</evidence>
<evidence type="ECO:0000313" key="12">
    <source>
        <dbReference type="EMBL" id="KAE9295230.1"/>
    </source>
</evidence>
<evidence type="ECO:0000313" key="18">
    <source>
        <dbReference type="Proteomes" id="UP000441208"/>
    </source>
</evidence>
<evidence type="ECO:0008006" key="23">
    <source>
        <dbReference type="Google" id="ProtNLM"/>
    </source>
</evidence>
<feature type="region of interest" description="Disordered" evidence="1">
    <location>
        <begin position="127"/>
        <end position="149"/>
    </location>
</feature>
<dbReference type="Proteomes" id="UP000437068">
    <property type="component" value="Unassembled WGS sequence"/>
</dbReference>
<dbReference type="EMBL" id="QXGA01002558">
    <property type="protein sequence ID" value="KAE9095623.1"/>
    <property type="molecule type" value="Genomic_DNA"/>
</dbReference>
<dbReference type="EMBL" id="QXGE01002524">
    <property type="protein sequence ID" value="KAE9281156.1"/>
    <property type="molecule type" value="Genomic_DNA"/>
</dbReference>
<evidence type="ECO:0000313" key="20">
    <source>
        <dbReference type="Proteomes" id="UP000476176"/>
    </source>
</evidence>
<keyword evidence="14" id="KW-1185">Reference proteome</keyword>
<dbReference type="EMBL" id="QXFW01002500">
    <property type="protein sequence ID" value="KAE8977967.1"/>
    <property type="molecule type" value="Genomic_DNA"/>
</dbReference>
<keyword evidence="2" id="KW-0732">Signal</keyword>
<evidence type="ECO:0000313" key="6">
    <source>
        <dbReference type="EMBL" id="KAE9076292.1"/>
    </source>
</evidence>
<dbReference type="OrthoDB" id="143679at2759"/>
<dbReference type="Proteomes" id="UP000440367">
    <property type="component" value="Unassembled WGS sequence"/>
</dbReference>
<evidence type="ECO:0000313" key="22">
    <source>
        <dbReference type="Proteomes" id="UP000488956"/>
    </source>
</evidence>
<dbReference type="Proteomes" id="UP000441208">
    <property type="component" value="Unassembled WGS sequence"/>
</dbReference>
<evidence type="ECO:0000256" key="2">
    <source>
        <dbReference type="SAM" id="SignalP"/>
    </source>
</evidence>
<dbReference type="EMBL" id="QXGF01002534">
    <property type="protein sequence ID" value="KAE8924289.1"/>
    <property type="molecule type" value="Genomic_DNA"/>
</dbReference>
<dbReference type="AlphaFoldDB" id="A0A6A3I832"/>
<dbReference type="EMBL" id="QXGC01002547">
    <property type="protein sequence ID" value="KAE9184686.1"/>
    <property type="molecule type" value="Genomic_DNA"/>
</dbReference>
<feature type="signal peptide" evidence="2">
    <location>
        <begin position="1"/>
        <end position="26"/>
    </location>
</feature>
<dbReference type="Proteomes" id="UP000460718">
    <property type="component" value="Unassembled WGS sequence"/>
</dbReference>
<evidence type="ECO:0000313" key="11">
    <source>
        <dbReference type="EMBL" id="KAE9281156.1"/>
    </source>
</evidence>
<sequence>MVYKPSVYLASAAVALVALQMHQVAASSLKFDPFTTCTSYNIGDESFPGRGSEIIDDGNCVVTVPEDPNVPKVAALSIVSVLDTSLLSKSATAPSESVFTKVGTQVMSEKIPPTGADQDAYVETDQATSALPASASTTSTTTSRKLEWNSEDDIATLEKYFGTSMELKLKNLPTQAVYKPSAWAGPN</sequence>
<evidence type="ECO:0000256" key="1">
    <source>
        <dbReference type="SAM" id="MobiDB-lite"/>
    </source>
</evidence>
<evidence type="ECO:0000313" key="8">
    <source>
        <dbReference type="EMBL" id="KAE9176948.1"/>
    </source>
</evidence>
<evidence type="ECO:0000313" key="7">
    <source>
        <dbReference type="EMBL" id="KAE9095623.1"/>
    </source>
</evidence>
<dbReference type="InterPro" id="IPR032048">
    <property type="entry name" value="TGase_elicitor"/>
</dbReference>
<dbReference type="EMBL" id="QXGB01002547">
    <property type="protein sequence ID" value="KAE9176948.1"/>
    <property type="molecule type" value="Genomic_DNA"/>
</dbReference>
<dbReference type="EMBL" id="QXGD01002510">
    <property type="protein sequence ID" value="KAE9187695.1"/>
    <property type="molecule type" value="Genomic_DNA"/>
</dbReference>
<evidence type="ECO:0000313" key="15">
    <source>
        <dbReference type="Proteomes" id="UP000437068"/>
    </source>
</evidence>
<evidence type="ECO:0000313" key="17">
    <source>
        <dbReference type="Proteomes" id="UP000440732"/>
    </source>
</evidence>
<evidence type="ECO:0000313" key="4">
    <source>
        <dbReference type="EMBL" id="KAE8977967.1"/>
    </source>
</evidence>
<dbReference type="Proteomes" id="UP000440732">
    <property type="component" value="Unassembled WGS sequence"/>
</dbReference>
<dbReference type="Proteomes" id="UP000488956">
    <property type="component" value="Unassembled WGS sequence"/>
</dbReference>
<dbReference type="Pfam" id="PF16683">
    <property type="entry name" value="TGase_elicitor"/>
    <property type="match status" value="1"/>
</dbReference>
<feature type="chain" id="PRO_5036379701" description="RxLR effector protein" evidence="2">
    <location>
        <begin position="27"/>
        <end position="187"/>
    </location>
</feature>
<accession>A0A6A3I832</accession>
<evidence type="ECO:0000313" key="13">
    <source>
        <dbReference type="Proteomes" id="UP000429523"/>
    </source>
</evidence>
<gene>
    <name evidence="11" type="ORF">PF001_g23905</name>
    <name evidence="10" type="ORF">PF002_g25529</name>
    <name evidence="9" type="ORF">PF004_g23585</name>
    <name evidence="8" type="ORF">PF005_g24709</name>
    <name evidence="7" type="ORF">PF006_g23970</name>
    <name evidence="6" type="ORF">PF007_g24681</name>
    <name evidence="12" type="ORF">PF008_g24325</name>
    <name evidence="3" type="ORF">PF009_g25479</name>
    <name evidence="5" type="ORF">PF010_g24293</name>
    <name evidence="4" type="ORF">PF011_g23440</name>
</gene>
<reference evidence="19 20" key="1">
    <citation type="submission" date="2018-09" db="EMBL/GenBank/DDBJ databases">
        <title>Genomic investigation of the strawberry pathogen Phytophthora fragariae indicates pathogenicity is determined by transcriptional variation in three key races.</title>
        <authorList>
            <person name="Adams T.M."/>
            <person name="Armitage A.D."/>
            <person name="Sobczyk M.K."/>
            <person name="Bates H.J."/>
            <person name="Dunwell J.M."/>
            <person name="Nellist C.F."/>
            <person name="Harrison R.J."/>
        </authorList>
    </citation>
    <scope>NUCLEOTIDE SEQUENCE [LARGE SCALE GENOMIC DNA]</scope>
    <source>
        <strain evidence="11 15">A4</strain>
        <strain evidence="10 16">BC-1</strain>
        <strain evidence="9 20">BC-23</strain>
        <strain evidence="8 14">NOV-27</strain>
        <strain evidence="7 17">NOV-5</strain>
        <strain evidence="6 18">NOV-71</strain>
        <strain evidence="12 21">NOV-77</strain>
        <strain evidence="3 13">NOV-9</strain>
        <strain evidence="5 22">ONT-3</strain>
        <strain evidence="4 19">SCRP245</strain>
    </source>
</reference>
<dbReference type="EMBL" id="QXFZ01002520">
    <property type="protein sequence ID" value="KAE9076292.1"/>
    <property type="molecule type" value="Genomic_DNA"/>
</dbReference>
<evidence type="ECO:0000313" key="19">
    <source>
        <dbReference type="Proteomes" id="UP000460718"/>
    </source>
</evidence>
<organism evidence="4 19">
    <name type="scientific">Phytophthora fragariae</name>
    <dbReference type="NCBI Taxonomy" id="53985"/>
    <lineage>
        <taxon>Eukaryota</taxon>
        <taxon>Sar</taxon>
        <taxon>Stramenopiles</taxon>
        <taxon>Oomycota</taxon>
        <taxon>Peronosporomycetes</taxon>
        <taxon>Peronosporales</taxon>
        <taxon>Peronosporaceae</taxon>
        <taxon>Phytophthora</taxon>
    </lineage>
</organism>
<dbReference type="Proteomes" id="UP000476176">
    <property type="component" value="Unassembled WGS sequence"/>
</dbReference>
<dbReference type="Proteomes" id="UP000433483">
    <property type="component" value="Unassembled WGS sequence"/>
</dbReference>
<evidence type="ECO:0000313" key="16">
    <source>
        <dbReference type="Proteomes" id="UP000440367"/>
    </source>
</evidence>
<dbReference type="EMBL" id="QXFX01002595">
    <property type="protein sequence ID" value="KAE9075468.1"/>
    <property type="molecule type" value="Genomic_DNA"/>
</dbReference>
<feature type="compositionally biased region" description="Low complexity" evidence="1">
    <location>
        <begin position="127"/>
        <end position="143"/>
    </location>
</feature>
<dbReference type="Proteomes" id="UP000429523">
    <property type="component" value="Unassembled WGS sequence"/>
</dbReference>
<evidence type="ECO:0000313" key="3">
    <source>
        <dbReference type="EMBL" id="KAE8924289.1"/>
    </source>
</evidence>
<dbReference type="Proteomes" id="UP000486351">
    <property type="component" value="Unassembled WGS sequence"/>
</dbReference>
<dbReference type="GO" id="GO:0016755">
    <property type="term" value="F:aminoacyltransferase activity"/>
    <property type="evidence" value="ECO:0007669"/>
    <property type="project" value="InterPro"/>
</dbReference>
<dbReference type="EMBL" id="QXFY01002583">
    <property type="protein sequence ID" value="KAE9295230.1"/>
    <property type="molecule type" value="Genomic_DNA"/>
</dbReference>